<proteinExistence type="predicted"/>
<dbReference type="Proteomes" id="UP000015105">
    <property type="component" value="Chromosome 5D"/>
</dbReference>
<reference evidence="3" key="2">
    <citation type="journal article" date="2017" name="Nat. Plants">
        <title>The Aegilops tauschii genome reveals multiple impacts of transposons.</title>
        <authorList>
            <person name="Zhao G."/>
            <person name="Zou C."/>
            <person name="Li K."/>
            <person name="Wang K."/>
            <person name="Li T."/>
            <person name="Gao L."/>
            <person name="Zhang X."/>
            <person name="Wang H."/>
            <person name="Yang Z."/>
            <person name="Liu X."/>
            <person name="Jiang W."/>
            <person name="Mao L."/>
            <person name="Kong X."/>
            <person name="Jiao Y."/>
            <person name="Jia J."/>
        </authorList>
    </citation>
    <scope>NUCLEOTIDE SEQUENCE [LARGE SCALE GENOMIC DNA]</scope>
    <source>
        <strain evidence="3">cv. AL8/78</strain>
    </source>
</reference>
<dbReference type="Gramene" id="AET5Gv20069000.1">
    <property type="protein sequence ID" value="AET5Gv20069000.1"/>
    <property type="gene ID" value="AET5Gv20069000"/>
</dbReference>
<reference evidence="2" key="3">
    <citation type="journal article" date="2017" name="Nature">
        <title>Genome sequence of the progenitor of the wheat D genome Aegilops tauschii.</title>
        <authorList>
            <person name="Luo M.C."/>
            <person name="Gu Y.Q."/>
            <person name="Puiu D."/>
            <person name="Wang H."/>
            <person name="Twardziok S.O."/>
            <person name="Deal K.R."/>
            <person name="Huo N."/>
            <person name="Zhu T."/>
            <person name="Wang L."/>
            <person name="Wang Y."/>
            <person name="McGuire P.E."/>
            <person name="Liu S."/>
            <person name="Long H."/>
            <person name="Ramasamy R.K."/>
            <person name="Rodriguez J.C."/>
            <person name="Van S.L."/>
            <person name="Yuan L."/>
            <person name="Wang Z."/>
            <person name="Xia Z."/>
            <person name="Xiao L."/>
            <person name="Anderson O.D."/>
            <person name="Ouyang S."/>
            <person name="Liang Y."/>
            <person name="Zimin A.V."/>
            <person name="Pertea G."/>
            <person name="Qi P."/>
            <person name="Bennetzen J.L."/>
            <person name="Dai X."/>
            <person name="Dawson M.W."/>
            <person name="Muller H.G."/>
            <person name="Kugler K."/>
            <person name="Rivarola-Duarte L."/>
            <person name="Spannagl M."/>
            <person name="Mayer K.F.X."/>
            <person name="Lu F.H."/>
            <person name="Bevan M.W."/>
            <person name="Leroy P."/>
            <person name="Li P."/>
            <person name="You F.M."/>
            <person name="Sun Q."/>
            <person name="Liu Z."/>
            <person name="Lyons E."/>
            <person name="Wicker T."/>
            <person name="Salzberg S.L."/>
            <person name="Devos K.M."/>
            <person name="Dvorak J."/>
        </authorList>
    </citation>
    <scope>NUCLEOTIDE SEQUENCE [LARGE SCALE GENOMIC DNA]</scope>
    <source>
        <strain evidence="2">cv. AL8/78</strain>
    </source>
</reference>
<organism evidence="2 3">
    <name type="scientific">Aegilops tauschii subsp. strangulata</name>
    <name type="common">Goatgrass</name>
    <dbReference type="NCBI Taxonomy" id="200361"/>
    <lineage>
        <taxon>Eukaryota</taxon>
        <taxon>Viridiplantae</taxon>
        <taxon>Streptophyta</taxon>
        <taxon>Embryophyta</taxon>
        <taxon>Tracheophyta</taxon>
        <taxon>Spermatophyta</taxon>
        <taxon>Magnoliopsida</taxon>
        <taxon>Liliopsida</taxon>
        <taxon>Poales</taxon>
        <taxon>Poaceae</taxon>
        <taxon>BOP clade</taxon>
        <taxon>Pooideae</taxon>
        <taxon>Triticodae</taxon>
        <taxon>Triticeae</taxon>
        <taxon>Triticinae</taxon>
        <taxon>Aegilops</taxon>
    </lineage>
</organism>
<protein>
    <recommendedName>
        <fullName evidence="1">Reverse transcriptase zinc-binding domain-containing protein</fullName>
    </recommendedName>
</protein>
<evidence type="ECO:0000259" key="1">
    <source>
        <dbReference type="Pfam" id="PF13966"/>
    </source>
</evidence>
<dbReference type="Pfam" id="PF13966">
    <property type="entry name" value="zf-RVT"/>
    <property type="match status" value="1"/>
</dbReference>
<sequence>MILKTKIQREEWLDEHQGFISNKQQDNDGWPALWNLRVPSKLKVFAWGLARQSIPTGDLLHHRNLATTLFLRFVV</sequence>
<dbReference type="AlphaFoldDB" id="A0A453JJ04"/>
<evidence type="ECO:0000313" key="3">
    <source>
        <dbReference type="Proteomes" id="UP000015105"/>
    </source>
</evidence>
<reference evidence="2" key="5">
    <citation type="journal article" date="2021" name="G3 (Bethesda)">
        <title>Aegilops tauschii genome assembly Aet v5.0 features greater sequence contiguity and improved annotation.</title>
        <authorList>
            <person name="Wang L."/>
            <person name="Zhu T."/>
            <person name="Rodriguez J.C."/>
            <person name="Deal K.R."/>
            <person name="Dubcovsky J."/>
            <person name="McGuire P.E."/>
            <person name="Lux T."/>
            <person name="Spannagl M."/>
            <person name="Mayer K.F.X."/>
            <person name="Baldrich P."/>
            <person name="Meyers B.C."/>
            <person name="Huo N."/>
            <person name="Gu Y.Q."/>
            <person name="Zhou H."/>
            <person name="Devos K.M."/>
            <person name="Bennetzen J.L."/>
            <person name="Unver T."/>
            <person name="Budak H."/>
            <person name="Gulick P.J."/>
            <person name="Galiba G."/>
            <person name="Kalapos B."/>
            <person name="Nelson D.R."/>
            <person name="Li P."/>
            <person name="You F.M."/>
            <person name="Luo M.C."/>
            <person name="Dvorak J."/>
        </authorList>
    </citation>
    <scope>NUCLEOTIDE SEQUENCE [LARGE SCALE GENOMIC DNA]</scope>
    <source>
        <strain evidence="2">cv. AL8/78</strain>
    </source>
</reference>
<evidence type="ECO:0000313" key="2">
    <source>
        <dbReference type="EnsemblPlants" id="AET5Gv20069000.1"/>
    </source>
</evidence>
<dbReference type="EnsemblPlants" id="AET5Gv20069000.1">
    <property type="protein sequence ID" value="AET5Gv20069000.1"/>
    <property type="gene ID" value="AET5Gv20069000"/>
</dbReference>
<keyword evidence="3" id="KW-1185">Reference proteome</keyword>
<reference evidence="2" key="4">
    <citation type="submission" date="2019-03" db="UniProtKB">
        <authorList>
            <consortium name="EnsemblPlants"/>
        </authorList>
    </citation>
    <scope>IDENTIFICATION</scope>
</reference>
<name>A0A453JJ04_AEGTS</name>
<reference evidence="3" key="1">
    <citation type="journal article" date="2014" name="Science">
        <title>Ancient hybridizations among the ancestral genomes of bread wheat.</title>
        <authorList>
            <consortium name="International Wheat Genome Sequencing Consortium,"/>
            <person name="Marcussen T."/>
            <person name="Sandve S.R."/>
            <person name="Heier L."/>
            <person name="Spannagl M."/>
            <person name="Pfeifer M."/>
            <person name="Jakobsen K.S."/>
            <person name="Wulff B.B."/>
            <person name="Steuernagel B."/>
            <person name="Mayer K.F."/>
            <person name="Olsen O.A."/>
        </authorList>
    </citation>
    <scope>NUCLEOTIDE SEQUENCE [LARGE SCALE GENOMIC DNA]</scope>
    <source>
        <strain evidence="3">cv. AL8/78</strain>
    </source>
</reference>
<dbReference type="InterPro" id="IPR026960">
    <property type="entry name" value="RVT-Znf"/>
</dbReference>
<feature type="domain" description="Reverse transcriptase zinc-binding" evidence="1">
    <location>
        <begin position="20"/>
        <end position="66"/>
    </location>
</feature>
<accession>A0A453JJ04</accession>